<dbReference type="PROSITE" id="PS01209">
    <property type="entry name" value="LDLRA_1"/>
    <property type="match status" value="1"/>
</dbReference>
<dbReference type="GO" id="GO:0004252">
    <property type="term" value="F:serine-type endopeptidase activity"/>
    <property type="evidence" value="ECO:0007669"/>
    <property type="project" value="InterPro"/>
</dbReference>
<keyword evidence="1 2" id="KW-1015">Disulfide bond</keyword>
<dbReference type="PANTHER" id="PTHR24253">
    <property type="entry name" value="TRANSMEMBRANE PROTEASE SERINE"/>
    <property type="match status" value="1"/>
</dbReference>
<dbReference type="CDD" id="cd00190">
    <property type="entry name" value="Tryp_SPc"/>
    <property type="match status" value="1"/>
</dbReference>
<feature type="non-terminal residue" evidence="4">
    <location>
        <position position="1"/>
    </location>
</feature>
<dbReference type="EMBL" id="VUJU01004346">
    <property type="protein sequence ID" value="KAF0754684.1"/>
    <property type="molecule type" value="Genomic_DNA"/>
</dbReference>
<dbReference type="Gene3D" id="4.10.400.10">
    <property type="entry name" value="Low-density Lipoprotein Receptor"/>
    <property type="match status" value="1"/>
</dbReference>
<dbReference type="InterPro" id="IPR043504">
    <property type="entry name" value="Peptidase_S1_PA_chymotrypsin"/>
</dbReference>
<dbReference type="PROSITE" id="PS50240">
    <property type="entry name" value="TRYPSIN_DOM"/>
    <property type="match status" value="2"/>
</dbReference>
<proteinExistence type="predicted"/>
<reference evidence="4 5" key="1">
    <citation type="submission" date="2019-08" db="EMBL/GenBank/DDBJ databases">
        <title>Whole genome of Aphis craccivora.</title>
        <authorList>
            <person name="Voronova N.V."/>
            <person name="Shulinski R.S."/>
            <person name="Bandarenka Y.V."/>
            <person name="Zhorov D.G."/>
            <person name="Warner D."/>
        </authorList>
    </citation>
    <scope>NUCLEOTIDE SEQUENCE [LARGE SCALE GENOMIC DNA]</scope>
    <source>
        <strain evidence="4">180601</strain>
        <tissue evidence="4">Whole Body</tissue>
    </source>
</reference>
<evidence type="ECO:0000313" key="4">
    <source>
        <dbReference type="EMBL" id="KAF0754684.1"/>
    </source>
</evidence>
<dbReference type="Pfam" id="PF00057">
    <property type="entry name" value="Ldl_recept_a"/>
    <property type="match status" value="1"/>
</dbReference>
<dbReference type="InterPro" id="IPR036055">
    <property type="entry name" value="LDL_receptor-like_sf"/>
</dbReference>
<feature type="domain" description="Peptidase S1" evidence="3">
    <location>
        <begin position="78"/>
        <end position="330"/>
    </location>
</feature>
<protein>
    <recommendedName>
        <fullName evidence="3">Peptidase S1 domain-containing protein</fullName>
    </recommendedName>
</protein>
<dbReference type="PROSITE" id="PS00134">
    <property type="entry name" value="TRYPSIN_HIS"/>
    <property type="match status" value="1"/>
</dbReference>
<dbReference type="SUPFAM" id="SSF57424">
    <property type="entry name" value="LDL receptor-like module"/>
    <property type="match status" value="1"/>
</dbReference>
<comment type="caution">
    <text evidence="4">The sequence shown here is derived from an EMBL/GenBank/DDBJ whole genome shotgun (WGS) entry which is preliminary data.</text>
</comment>
<dbReference type="SUPFAM" id="SSF50494">
    <property type="entry name" value="Trypsin-like serine proteases"/>
    <property type="match status" value="2"/>
</dbReference>
<dbReference type="PRINTS" id="PR00722">
    <property type="entry name" value="CHYMOTRYPSIN"/>
</dbReference>
<gene>
    <name evidence="4" type="ORF">FWK35_00022327</name>
</gene>
<dbReference type="Pfam" id="PF00089">
    <property type="entry name" value="Trypsin"/>
    <property type="match status" value="2"/>
</dbReference>
<comment type="caution">
    <text evidence="2">Lacks conserved residue(s) required for the propagation of feature annotation.</text>
</comment>
<dbReference type="CDD" id="cd00112">
    <property type="entry name" value="LDLa"/>
    <property type="match status" value="1"/>
</dbReference>
<dbReference type="InterPro" id="IPR002172">
    <property type="entry name" value="LDrepeatLR_classA_rpt"/>
</dbReference>
<name>A0A6G0YEX8_APHCR</name>
<dbReference type="OrthoDB" id="6615299at2759"/>
<evidence type="ECO:0000313" key="5">
    <source>
        <dbReference type="Proteomes" id="UP000478052"/>
    </source>
</evidence>
<evidence type="ECO:0000256" key="1">
    <source>
        <dbReference type="ARBA" id="ARBA00023157"/>
    </source>
</evidence>
<dbReference type="InterPro" id="IPR023415">
    <property type="entry name" value="LDLR_class-A_CS"/>
</dbReference>
<accession>A0A6G0YEX8</accession>
<dbReference type="InterPro" id="IPR001254">
    <property type="entry name" value="Trypsin_dom"/>
</dbReference>
<evidence type="ECO:0000256" key="2">
    <source>
        <dbReference type="PROSITE-ProRule" id="PRU00124"/>
    </source>
</evidence>
<dbReference type="PROSITE" id="PS50068">
    <property type="entry name" value="LDLRA_2"/>
    <property type="match status" value="1"/>
</dbReference>
<dbReference type="GO" id="GO:0006508">
    <property type="term" value="P:proteolysis"/>
    <property type="evidence" value="ECO:0007669"/>
    <property type="project" value="InterPro"/>
</dbReference>
<keyword evidence="5" id="KW-1185">Reference proteome</keyword>
<feature type="disulfide bond" evidence="2">
    <location>
        <begin position="8"/>
        <end position="26"/>
    </location>
</feature>
<feature type="domain" description="Peptidase S1" evidence="3">
    <location>
        <begin position="492"/>
        <end position="746"/>
    </location>
</feature>
<dbReference type="InterPro" id="IPR018114">
    <property type="entry name" value="TRYPSIN_HIS"/>
</dbReference>
<evidence type="ECO:0000259" key="3">
    <source>
        <dbReference type="PROSITE" id="PS50240"/>
    </source>
</evidence>
<organism evidence="4 5">
    <name type="scientific">Aphis craccivora</name>
    <name type="common">Cowpea aphid</name>
    <dbReference type="NCBI Taxonomy" id="307492"/>
    <lineage>
        <taxon>Eukaryota</taxon>
        <taxon>Metazoa</taxon>
        <taxon>Ecdysozoa</taxon>
        <taxon>Arthropoda</taxon>
        <taxon>Hexapoda</taxon>
        <taxon>Insecta</taxon>
        <taxon>Pterygota</taxon>
        <taxon>Neoptera</taxon>
        <taxon>Paraneoptera</taxon>
        <taxon>Hemiptera</taxon>
        <taxon>Sternorrhyncha</taxon>
        <taxon>Aphidomorpha</taxon>
        <taxon>Aphidoidea</taxon>
        <taxon>Aphididae</taxon>
        <taxon>Aphidini</taxon>
        <taxon>Aphis</taxon>
        <taxon>Aphis</taxon>
    </lineage>
</organism>
<sequence length="749" mass="84160">TSEDSFSCSNGQCIIWSSVCDGRENCADGSDENKELCDREDTFRRNAEEEYQAEVWISTPQANLQCGRVYMTDHTVSTINSKKAIVGTAPWNVGIYQLNKHTAMYTLICGGSIIAPNLIVSVAHCFWHRELLSKEISINGDSYKVAVGKYDKNFTVLDNEFTQIINVEMIYLNENYSGARGYYAHDIAIIVLSTRVSFSNVVAPVCIDWNGKYNVSNGDKGKVVGWGKMEDGTRIPVLLESSLPYIDHRTCRNMYTKNFKLLVTLDKFCAGSILGKEPTAAIRGAGLTFVHSNSSYLTGVANMKDPTSNNSITVFIDIRHHVDWIRKLYIKYYNHDNNKQFCILPTVEGVVYSYYGSNETITYGTLVNQYRTVIENCDVGYHKTYPNSFRVCQENGKWISTSDKLCLKMCPPLLSDSLDIKCTLNGKYANCSNLSIPDTIAIPSCKPTYIAPIGLEEIPFELHCQSNGKWNYQLYKCNPYCGRVYTNSQILIANGKKAFVGTAPWNVGIYRLNKDNINYDLICGGSIISPNLIISAAHCFWHKDLLSKKISIDDDSYKVAVGKYDRNFTIVDNDFTQIINVEIIYINEDYYGPNGFHAHDIAVLMLSNRVSFSNVVSPVCIDWNNKYNVSNGVEGKIVGWGNTEKGLLSPVLLETYLPYIDHNSCRDMYTNGFQIFVTVDKFCAGSESALGQEMGEGDSGSGLTFLHSNSYYLTGILSLKESSSNNTIAVFTDIKYHVQWIRRLYNKHN</sequence>
<dbReference type="SMART" id="SM00020">
    <property type="entry name" value="Tryp_SPc"/>
    <property type="match status" value="2"/>
</dbReference>
<dbReference type="Gene3D" id="2.40.10.10">
    <property type="entry name" value="Trypsin-like serine proteases"/>
    <property type="match status" value="2"/>
</dbReference>
<dbReference type="InterPro" id="IPR009003">
    <property type="entry name" value="Peptidase_S1_PA"/>
</dbReference>
<dbReference type="Proteomes" id="UP000478052">
    <property type="component" value="Unassembled WGS sequence"/>
</dbReference>
<dbReference type="SMART" id="SM00192">
    <property type="entry name" value="LDLa"/>
    <property type="match status" value="1"/>
</dbReference>
<dbReference type="AlphaFoldDB" id="A0A6G0YEX8"/>
<dbReference type="PANTHER" id="PTHR24253:SF153">
    <property type="entry name" value="SERINE PROTEASE HEPSIN"/>
    <property type="match status" value="1"/>
</dbReference>
<dbReference type="InterPro" id="IPR001314">
    <property type="entry name" value="Peptidase_S1A"/>
</dbReference>